<sequence length="230" mass="26604">MSNNINWEDLFGSDDEEVEEREILKPILTFDAIPGLRLIKQALSHEEQMSLTHALIDHNYFSGNANQAMIFGELPDFINWIEHWVIDRYPGLYGQEILNRKPLFDQAILNMYKKGEGITSHVDLLRFEDGILIISLMSSCIMTMRPARKDATSYHAENTDDNNKFDILLRPGDVLALSKEARYDWEHGIQSRLVDEIDGQQIERGTRISITLRRLKHGEQEMQSITTSER</sequence>
<dbReference type="GO" id="GO:0006974">
    <property type="term" value="P:DNA damage response"/>
    <property type="evidence" value="ECO:0007669"/>
    <property type="project" value="InterPro"/>
</dbReference>
<protein>
    <recommendedName>
        <fullName evidence="1">Fe2OG dioxygenase domain-containing protein</fullName>
    </recommendedName>
</protein>
<dbReference type="eggNOG" id="KOG4176">
    <property type="taxonomic scope" value="Eukaryota"/>
</dbReference>
<dbReference type="PANTHER" id="PTHR21052">
    <property type="entry name" value="SPERMATOGENESIS ASSOCIATED 11-RELATED"/>
    <property type="match status" value="1"/>
</dbReference>
<feature type="domain" description="Fe2OG dioxygenase" evidence="1">
    <location>
        <begin position="103"/>
        <end position="216"/>
    </location>
</feature>
<dbReference type="Pfam" id="PF13532">
    <property type="entry name" value="2OG-FeII_Oxy_2"/>
    <property type="match status" value="1"/>
</dbReference>
<name>S2J5Y9_MUCC1</name>
<dbReference type="InterPro" id="IPR005123">
    <property type="entry name" value="Oxoglu/Fe-dep_dioxygenase_dom"/>
</dbReference>
<dbReference type="InParanoid" id="S2J5Y9"/>
<reference evidence="3" key="1">
    <citation type="submission" date="2013-05" db="EMBL/GenBank/DDBJ databases">
        <title>The Genome sequence of Mucor circinelloides f. circinelloides 1006PhL.</title>
        <authorList>
            <consortium name="The Broad Institute Genomics Platform"/>
            <person name="Cuomo C."/>
            <person name="Earl A."/>
            <person name="Findley K."/>
            <person name="Lee S.C."/>
            <person name="Walker B."/>
            <person name="Young S."/>
            <person name="Zeng Q."/>
            <person name="Gargeya S."/>
            <person name="Fitzgerald M."/>
            <person name="Haas B."/>
            <person name="Abouelleil A."/>
            <person name="Allen A.W."/>
            <person name="Alvarado L."/>
            <person name="Arachchi H.M."/>
            <person name="Berlin A.M."/>
            <person name="Chapman S.B."/>
            <person name="Gainer-Dewar J."/>
            <person name="Goldberg J."/>
            <person name="Griggs A."/>
            <person name="Gujja S."/>
            <person name="Hansen M."/>
            <person name="Howarth C."/>
            <person name="Imamovic A."/>
            <person name="Ireland A."/>
            <person name="Larimer J."/>
            <person name="McCowan C."/>
            <person name="Murphy C."/>
            <person name="Pearson M."/>
            <person name="Poon T.W."/>
            <person name="Priest M."/>
            <person name="Roberts A."/>
            <person name="Saif S."/>
            <person name="Shea T."/>
            <person name="Sisk P."/>
            <person name="Sykes S."/>
            <person name="Wortman J."/>
            <person name="Nusbaum C."/>
            <person name="Birren B."/>
        </authorList>
    </citation>
    <scope>NUCLEOTIDE SEQUENCE [LARGE SCALE GENOMIC DNA]</scope>
    <source>
        <strain evidence="3">1006PhL</strain>
    </source>
</reference>
<dbReference type="GO" id="GO:0006631">
    <property type="term" value="P:fatty acid metabolic process"/>
    <property type="evidence" value="ECO:0007669"/>
    <property type="project" value="TreeGrafter"/>
</dbReference>
<dbReference type="InterPro" id="IPR027450">
    <property type="entry name" value="AlkB-like"/>
</dbReference>
<dbReference type="SUPFAM" id="SSF51197">
    <property type="entry name" value="Clavaminate synthase-like"/>
    <property type="match status" value="1"/>
</dbReference>
<dbReference type="EMBL" id="KE124064">
    <property type="protein sequence ID" value="EPB83647.1"/>
    <property type="molecule type" value="Genomic_DNA"/>
</dbReference>
<gene>
    <name evidence="2" type="ORF">HMPREF1544_09628</name>
</gene>
<dbReference type="OrthoDB" id="412814at2759"/>
<keyword evidence="3" id="KW-1185">Reference proteome</keyword>
<dbReference type="AlphaFoldDB" id="S2J5Y9"/>
<dbReference type="Proteomes" id="UP000014254">
    <property type="component" value="Unassembled WGS sequence"/>
</dbReference>
<dbReference type="PANTHER" id="PTHR21052:SF0">
    <property type="entry name" value="ALPHA-KETOGLUTARATE-DEPENDENT DIOXYGENASE ALKB HOMOLOG 7, MITOCHONDRIAL"/>
    <property type="match status" value="1"/>
</dbReference>
<dbReference type="GO" id="GO:0005759">
    <property type="term" value="C:mitochondrial matrix"/>
    <property type="evidence" value="ECO:0007669"/>
    <property type="project" value="TreeGrafter"/>
</dbReference>
<dbReference type="InterPro" id="IPR032870">
    <property type="entry name" value="ALKBH7-like"/>
</dbReference>
<organism evidence="2 3">
    <name type="scientific">Mucor circinelloides f. circinelloides (strain 1006PhL)</name>
    <name type="common">Mucormycosis agent</name>
    <name type="synonym">Calyptromyces circinelloides</name>
    <dbReference type="NCBI Taxonomy" id="1220926"/>
    <lineage>
        <taxon>Eukaryota</taxon>
        <taxon>Fungi</taxon>
        <taxon>Fungi incertae sedis</taxon>
        <taxon>Mucoromycota</taxon>
        <taxon>Mucoromycotina</taxon>
        <taxon>Mucoromycetes</taxon>
        <taxon>Mucorales</taxon>
        <taxon>Mucorineae</taxon>
        <taxon>Mucoraceae</taxon>
        <taxon>Mucor</taxon>
    </lineage>
</organism>
<proteinExistence type="predicted"/>
<dbReference type="FunCoup" id="S2J5Y9">
    <property type="interactions" value="21"/>
</dbReference>
<dbReference type="PROSITE" id="PS51471">
    <property type="entry name" value="FE2OG_OXY"/>
    <property type="match status" value="1"/>
</dbReference>
<evidence type="ECO:0000313" key="3">
    <source>
        <dbReference type="Proteomes" id="UP000014254"/>
    </source>
</evidence>
<accession>S2J5Y9</accession>
<dbReference type="InterPro" id="IPR037151">
    <property type="entry name" value="AlkB-like_sf"/>
</dbReference>
<dbReference type="VEuPathDB" id="FungiDB:HMPREF1544_09628"/>
<dbReference type="OMA" id="CAHIDLM"/>
<dbReference type="Gene3D" id="2.60.120.590">
    <property type="entry name" value="Alpha-ketoglutarate-dependent dioxygenase AlkB-like"/>
    <property type="match status" value="1"/>
</dbReference>
<evidence type="ECO:0000313" key="2">
    <source>
        <dbReference type="EMBL" id="EPB83647.1"/>
    </source>
</evidence>
<evidence type="ECO:0000259" key="1">
    <source>
        <dbReference type="PROSITE" id="PS51471"/>
    </source>
</evidence>